<dbReference type="FunCoup" id="A7TR13">
    <property type="interactions" value="75"/>
</dbReference>
<accession>A7TR13</accession>
<dbReference type="eggNOG" id="ENOG502S58H">
    <property type="taxonomic scope" value="Eukaryota"/>
</dbReference>
<dbReference type="Proteomes" id="UP000000267">
    <property type="component" value="Unassembled WGS sequence"/>
</dbReference>
<evidence type="ECO:0000313" key="2">
    <source>
        <dbReference type="Proteomes" id="UP000000267"/>
    </source>
</evidence>
<dbReference type="InParanoid" id="A7TR13"/>
<gene>
    <name evidence="1" type="ORF">Kpol_449p3</name>
</gene>
<dbReference type="EMBL" id="DS480468">
    <property type="protein sequence ID" value="EDO15288.1"/>
    <property type="molecule type" value="Genomic_DNA"/>
</dbReference>
<dbReference type="RefSeq" id="XP_001643146.1">
    <property type="nucleotide sequence ID" value="XM_001643096.1"/>
</dbReference>
<evidence type="ECO:0000313" key="1">
    <source>
        <dbReference type="EMBL" id="EDO15288.1"/>
    </source>
</evidence>
<dbReference type="KEGG" id="vpo:Kpol_449p3"/>
<name>A7TR13_VANPO</name>
<dbReference type="AlphaFoldDB" id="A7TR13"/>
<dbReference type="GeneID" id="5543364"/>
<proteinExistence type="predicted"/>
<dbReference type="PhylomeDB" id="A7TR13"/>
<organism evidence="2">
    <name type="scientific">Vanderwaltozyma polyspora (strain ATCC 22028 / DSM 70294 / BCRC 21397 / CBS 2163 / NBRC 10782 / NRRL Y-8283 / UCD 57-17)</name>
    <name type="common">Kluyveromyces polysporus</name>
    <dbReference type="NCBI Taxonomy" id="436907"/>
    <lineage>
        <taxon>Eukaryota</taxon>
        <taxon>Fungi</taxon>
        <taxon>Dikarya</taxon>
        <taxon>Ascomycota</taxon>
        <taxon>Saccharomycotina</taxon>
        <taxon>Saccharomycetes</taxon>
        <taxon>Saccharomycetales</taxon>
        <taxon>Saccharomycetaceae</taxon>
        <taxon>Vanderwaltozyma</taxon>
    </lineage>
</organism>
<protein>
    <submittedName>
        <fullName evidence="1">Uncharacterized protein</fullName>
    </submittedName>
</protein>
<sequence>MVGLISKALNKSSIERKYKVLNTTSNDIPTCYHFSRRRNLIIGKVLKSEGYYAFSSIQSFEKYKNCTNRNELDPSGVGVPLLHIVSRREGLFDSAVKSSIGIGLGIKKMSFTIYIYDLKSRSDPPPYSRFEIINQSETHTLYKTPFCQVSCDKLGSTKEYQFDYLHSINTDPISMTRDLISENYISNITGQKLKWNRKLTLLSLFLEDSKYELLLLDDIKNRPISSNPKPKIAYYNKDFADSFYGSIKRSADIFVGEQTDVDSFGIVGVPALTIEITCEALIIHYVEHHRKLESRRRSLRI</sequence>
<dbReference type="OMA" id="CTERTMP"/>
<reference evidence="1 2" key="1">
    <citation type="journal article" date="2007" name="Proc. Natl. Acad. Sci. U.S.A.">
        <title>Independent sorting-out of thousands of duplicated gene pairs in two yeast species descended from a whole-genome duplication.</title>
        <authorList>
            <person name="Scannell D.R."/>
            <person name="Frank A.C."/>
            <person name="Conant G.C."/>
            <person name="Byrne K.P."/>
            <person name="Woolfit M."/>
            <person name="Wolfe K.H."/>
        </authorList>
    </citation>
    <scope>NUCLEOTIDE SEQUENCE [LARGE SCALE GENOMIC DNA]</scope>
    <source>
        <strain evidence="2">ATCC 22028 / DSM 70294 / BCRC 21397 / CBS 2163 / NBRC 10782 / NRRL Y-8283 / UCD 57-17</strain>
    </source>
</reference>
<keyword evidence="2" id="KW-1185">Reference proteome</keyword>
<dbReference type="HOGENOM" id="CLU_065220_0_0_1"/>
<dbReference type="OrthoDB" id="4031722at2759"/>